<evidence type="ECO:0000256" key="2">
    <source>
        <dbReference type="ARBA" id="ARBA00005722"/>
    </source>
</evidence>
<feature type="compositionally biased region" description="Basic and acidic residues" evidence="6">
    <location>
        <begin position="41"/>
        <end position="50"/>
    </location>
</feature>
<dbReference type="GO" id="GO:0009279">
    <property type="term" value="C:cell outer membrane"/>
    <property type="evidence" value="ECO:0007669"/>
    <property type="project" value="UniProtKB-SubCell"/>
</dbReference>
<evidence type="ECO:0000313" key="8">
    <source>
        <dbReference type="Proteomes" id="UP000229081"/>
    </source>
</evidence>
<proteinExistence type="inferred from homology"/>
<dbReference type="Proteomes" id="UP000229081">
    <property type="component" value="Chromosome"/>
</dbReference>
<name>A0A2K8MEB8_9SPHN</name>
<feature type="compositionally biased region" description="Low complexity" evidence="6">
    <location>
        <begin position="51"/>
        <end position="65"/>
    </location>
</feature>
<sequence>MRSSAGCTALHGSEPSVSGSRKRASAARKSKKSMSWLTHPGRSDARDPGPREISSSSMEAVSRRSAGTELTETTNVVRLFMNFTKTMSCGAAVIMAVPPFLWSGAALAQTEIPAEAEAAVPVQLERSGSEEGGDHFSIGVGAAYMPVYQGAEKYRFQPLPAIDIQVGRFFVNFQDGIGANLFDSESVTVGVGLTPADGYRKKDAPPGIGKLSMGLGGRGFVKLRQFGLEATLGGTKILTGSTKGVLVDASLSYPVMISEKLTLNPSIGTTYGDRKHNNRYFGVTSQQSVASGLPQFRAGSGFIDAKADLALRYRLTDRIGVGVVGGVTTLLGDVKDSPIVKRKTQPYGIAFVSYNF</sequence>
<evidence type="ECO:0000256" key="5">
    <source>
        <dbReference type="ARBA" id="ARBA00023237"/>
    </source>
</evidence>
<feature type="region of interest" description="Disordered" evidence="6">
    <location>
        <begin position="1"/>
        <end position="68"/>
    </location>
</feature>
<evidence type="ECO:0000256" key="1">
    <source>
        <dbReference type="ARBA" id="ARBA00004442"/>
    </source>
</evidence>
<dbReference type="KEGG" id="sphc:CVN68_09620"/>
<dbReference type="Pfam" id="PF06629">
    <property type="entry name" value="MipA"/>
    <property type="match status" value="1"/>
</dbReference>
<feature type="compositionally biased region" description="Basic residues" evidence="6">
    <location>
        <begin position="20"/>
        <end position="32"/>
    </location>
</feature>
<comment type="subcellular location">
    <subcellularLocation>
        <location evidence="1">Cell outer membrane</location>
    </subcellularLocation>
</comment>
<keyword evidence="8" id="KW-1185">Reference proteome</keyword>
<dbReference type="PANTHER" id="PTHR38776">
    <property type="entry name" value="MLTA-INTERACTING PROTEIN-RELATED"/>
    <property type="match status" value="1"/>
</dbReference>
<keyword evidence="4" id="KW-0472">Membrane</keyword>
<gene>
    <name evidence="7" type="ORF">CVN68_09620</name>
</gene>
<comment type="similarity">
    <text evidence="2">Belongs to the MipA/OmpV family.</text>
</comment>
<keyword evidence="5" id="KW-0998">Cell outer membrane</keyword>
<dbReference type="EMBL" id="CP024923">
    <property type="protein sequence ID" value="ATY32203.1"/>
    <property type="molecule type" value="Genomic_DNA"/>
</dbReference>
<keyword evidence="3" id="KW-0732">Signal</keyword>
<accession>A0A2K8MEB8</accession>
<evidence type="ECO:0000256" key="4">
    <source>
        <dbReference type="ARBA" id="ARBA00023136"/>
    </source>
</evidence>
<dbReference type="InterPro" id="IPR010583">
    <property type="entry name" value="MipA"/>
</dbReference>
<evidence type="ECO:0000313" key="7">
    <source>
        <dbReference type="EMBL" id="ATY32203.1"/>
    </source>
</evidence>
<evidence type="ECO:0000256" key="3">
    <source>
        <dbReference type="ARBA" id="ARBA00022729"/>
    </source>
</evidence>
<dbReference type="PANTHER" id="PTHR38776:SF1">
    <property type="entry name" value="MLTA-INTERACTING PROTEIN-RELATED"/>
    <property type="match status" value="1"/>
</dbReference>
<evidence type="ECO:0000256" key="6">
    <source>
        <dbReference type="SAM" id="MobiDB-lite"/>
    </source>
</evidence>
<organism evidence="7 8">
    <name type="scientific">Sphingomonas psychrotolerans</name>
    <dbReference type="NCBI Taxonomy" id="1327635"/>
    <lineage>
        <taxon>Bacteria</taxon>
        <taxon>Pseudomonadati</taxon>
        <taxon>Pseudomonadota</taxon>
        <taxon>Alphaproteobacteria</taxon>
        <taxon>Sphingomonadales</taxon>
        <taxon>Sphingomonadaceae</taxon>
        <taxon>Sphingomonas</taxon>
    </lineage>
</organism>
<dbReference type="AlphaFoldDB" id="A0A2K8MEB8"/>
<protein>
    <submittedName>
        <fullName evidence="7">MipA/OmpV family protein</fullName>
    </submittedName>
</protein>
<reference evidence="7 8" key="1">
    <citation type="submission" date="2017-11" db="EMBL/GenBank/DDBJ databases">
        <title>Complete genome sequence of Sphingomonas sp. Strain Cra20, a psychrotolerant potential plant growth promoting rhizobacteria.</title>
        <authorList>
            <person name="Luo Y."/>
        </authorList>
    </citation>
    <scope>NUCLEOTIDE SEQUENCE [LARGE SCALE GENOMIC DNA]</scope>
    <source>
        <strain evidence="7 8">Cra20</strain>
    </source>
</reference>